<dbReference type="OrthoDB" id="7597336at2"/>
<proteinExistence type="predicted"/>
<evidence type="ECO:0000313" key="2">
    <source>
        <dbReference type="EMBL" id="TLU61637.1"/>
    </source>
</evidence>
<protein>
    <submittedName>
        <fullName evidence="2">DUF3601 domain-containing protein</fullName>
    </submittedName>
</protein>
<organism evidence="2 3">
    <name type="scientific">Thalassotalea litorea</name>
    <dbReference type="NCBI Taxonomy" id="2020715"/>
    <lineage>
        <taxon>Bacteria</taxon>
        <taxon>Pseudomonadati</taxon>
        <taxon>Pseudomonadota</taxon>
        <taxon>Gammaproteobacteria</taxon>
        <taxon>Alteromonadales</taxon>
        <taxon>Colwelliaceae</taxon>
        <taxon>Thalassotalea</taxon>
    </lineage>
</organism>
<dbReference type="Pfam" id="PF12208">
    <property type="entry name" value="DUF3601"/>
    <property type="match status" value="1"/>
</dbReference>
<dbReference type="EMBL" id="VCBC01000015">
    <property type="protein sequence ID" value="TLU61637.1"/>
    <property type="molecule type" value="Genomic_DNA"/>
</dbReference>
<evidence type="ECO:0000259" key="1">
    <source>
        <dbReference type="Pfam" id="PF12208"/>
    </source>
</evidence>
<dbReference type="RefSeq" id="WP_138320773.1">
    <property type="nucleotide sequence ID" value="NZ_VCBC01000015.1"/>
</dbReference>
<keyword evidence="3" id="KW-1185">Reference proteome</keyword>
<feature type="domain" description="DUF3601" evidence="1">
    <location>
        <begin position="15"/>
        <end position="86"/>
    </location>
</feature>
<comment type="caution">
    <text evidence="2">The sequence shown here is derived from an EMBL/GenBank/DDBJ whole genome shotgun (WGS) entry which is preliminary data.</text>
</comment>
<reference evidence="2 3" key="1">
    <citation type="submission" date="2019-05" db="EMBL/GenBank/DDBJ databases">
        <title>Genome sequences of Thalassotalea litorea 1K03283.</title>
        <authorList>
            <person name="Zhang D."/>
        </authorList>
    </citation>
    <scope>NUCLEOTIDE SEQUENCE [LARGE SCALE GENOMIC DNA]</scope>
    <source>
        <strain evidence="2 3">MCCC 1K03283</strain>
    </source>
</reference>
<gene>
    <name evidence="2" type="ORF">FE810_14095</name>
</gene>
<dbReference type="AlphaFoldDB" id="A0A5R9IK22"/>
<dbReference type="Gene3D" id="2.30.30.350">
    <property type="entry name" value="mobile metagenome of vibrio cholerae. Integron cassette protein vch_cass4"/>
    <property type="match status" value="1"/>
</dbReference>
<dbReference type="InterPro" id="IPR022020">
    <property type="entry name" value="DUF3601"/>
</dbReference>
<dbReference type="Proteomes" id="UP000307790">
    <property type="component" value="Unassembled WGS sequence"/>
</dbReference>
<evidence type="ECO:0000313" key="3">
    <source>
        <dbReference type="Proteomes" id="UP000307790"/>
    </source>
</evidence>
<accession>A0A5R9IK22</accession>
<sequence>MERSYLQPEYDILKKGRSYEVIKAFRDFKNMPYEVGDRLKFIGFEFVPYESGLSLFFDKNGVERQLMLCVRPEFQQQIAHNLIEYFQVL</sequence>
<name>A0A5R9IK22_9GAMM</name>